<evidence type="ECO:0000313" key="1">
    <source>
        <dbReference type="EMBL" id="ABV94614.1"/>
    </source>
</evidence>
<reference evidence="2" key="1">
    <citation type="journal article" date="2010" name="ISME J.">
        <title>The complete genome sequence of the algal symbiont Dinoroseobacter shibae: a hitchhiker's guide to life in the sea.</title>
        <authorList>
            <person name="Wagner-Dobler I."/>
            <person name="Ballhausen B."/>
            <person name="Berger M."/>
            <person name="Brinkhoff T."/>
            <person name="Buchholz I."/>
            <person name="Bunk B."/>
            <person name="Cypionka H."/>
            <person name="Daniel R."/>
            <person name="Drepper T."/>
            <person name="Gerdts G."/>
            <person name="Hahnke S."/>
            <person name="Han C."/>
            <person name="Jahn D."/>
            <person name="Kalhoefer D."/>
            <person name="Kiss H."/>
            <person name="Klenk H.P."/>
            <person name="Kyrpides N."/>
            <person name="Liebl W."/>
            <person name="Liesegang H."/>
            <person name="Meincke L."/>
            <person name="Pati A."/>
            <person name="Petersen J."/>
            <person name="Piekarski T."/>
            <person name="Pommerenke C."/>
            <person name="Pradella S."/>
            <person name="Pukall R."/>
            <person name="Rabus R."/>
            <person name="Stackebrandt E."/>
            <person name="Thole S."/>
            <person name="Thompson L."/>
            <person name="Tielen P."/>
            <person name="Tomasch J."/>
            <person name="von Jan M."/>
            <person name="Wanphrut N."/>
            <person name="Wichels A."/>
            <person name="Zech H."/>
            <person name="Simon M."/>
        </authorList>
    </citation>
    <scope>NUCLEOTIDE SEQUENCE [LARGE SCALE GENOMIC DNA]</scope>
    <source>
        <strain evidence="2">DSM 16493 / NCIMB 14021 / DFL 12</strain>
    </source>
</reference>
<gene>
    <name evidence="1" type="ordered locus">Dshi_2881</name>
</gene>
<name>A8LJL1_DINSH</name>
<dbReference type="HOGENOM" id="CLU_1666621_0_0_5"/>
<dbReference type="eggNOG" id="ENOG50347Q2">
    <property type="taxonomic scope" value="Bacteria"/>
</dbReference>
<dbReference type="AlphaFoldDB" id="A8LJL1"/>
<protein>
    <submittedName>
        <fullName evidence="1">Uncharacterized protein</fullName>
    </submittedName>
</protein>
<dbReference type="EMBL" id="CP000830">
    <property type="protein sequence ID" value="ABV94614.1"/>
    <property type="molecule type" value="Genomic_DNA"/>
</dbReference>
<keyword evidence="2" id="KW-1185">Reference proteome</keyword>
<dbReference type="KEGG" id="dsh:Dshi_2881"/>
<dbReference type="STRING" id="398580.Dshi_2881"/>
<accession>A8LJL1</accession>
<evidence type="ECO:0000313" key="2">
    <source>
        <dbReference type="Proteomes" id="UP000006833"/>
    </source>
</evidence>
<proteinExistence type="predicted"/>
<sequence length="158" mass="17254">MTMQEAAAINMELAFRLCDVRGVEAWLNGLRAAGFVETVVHEGGPDVTHTFRAPADTVVVEVYYGNLPAECRIFSNHIGVTAVSQMLDRLIPQMRPGYIRGADTGPVDARTGRPVQCVFYDEPNNEIGQRIGVVSARDQSSQPCVEDGTSKLYSIPKV</sequence>
<dbReference type="Proteomes" id="UP000006833">
    <property type="component" value="Chromosome"/>
</dbReference>
<organism evidence="1 2">
    <name type="scientific">Dinoroseobacter shibae (strain DSM 16493 / NCIMB 14021 / DFL 12)</name>
    <dbReference type="NCBI Taxonomy" id="398580"/>
    <lineage>
        <taxon>Bacteria</taxon>
        <taxon>Pseudomonadati</taxon>
        <taxon>Pseudomonadota</taxon>
        <taxon>Alphaproteobacteria</taxon>
        <taxon>Rhodobacterales</taxon>
        <taxon>Roseobacteraceae</taxon>
        <taxon>Dinoroseobacter</taxon>
    </lineage>
</organism>